<dbReference type="InterPro" id="IPR053791">
    <property type="entry name" value="MFS_Tri12-like"/>
</dbReference>
<evidence type="ECO:0000256" key="1">
    <source>
        <dbReference type="ARBA" id="ARBA00004141"/>
    </source>
</evidence>
<dbReference type="Proteomes" id="UP001172681">
    <property type="component" value="Unassembled WGS sequence"/>
</dbReference>
<evidence type="ECO:0000256" key="2">
    <source>
        <dbReference type="ARBA" id="ARBA00007520"/>
    </source>
</evidence>
<feature type="transmembrane region" description="Helical" evidence="7">
    <location>
        <begin position="124"/>
        <end position="141"/>
    </location>
</feature>
<evidence type="ECO:0000259" key="8">
    <source>
        <dbReference type="PROSITE" id="PS50850"/>
    </source>
</evidence>
<keyword evidence="3" id="KW-0813">Transport</keyword>
<feature type="transmembrane region" description="Helical" evidence="7">
    <location>
        <begin position="328"/>
        <end position="349"/>
    </location>
</feature>
<comment type="subcellular location">
    <subcellularLocation>
        <location evidence="1">Membrane</location>
        <topology evidence="1">Multi-pass membrane protein</topology>
    </subcellularLocation>
</comment>
<comment type="similarity">
    <text evidence="2">Belongs to the major facilitator superfamily. TCR/Tet family.</text>
</comment>
<feature type="transmembrane region" description="Helical" evidence="7">
    <location>
        <begin position="396"/>
        <end position="414"/>
    </location>
</feature>
<dbReference type="InterPro" id="IPR005829">
    <property type="entry name" value="Sugar_transporter_CS"/>
</dbReference>
<evidence type="ECO:0000256" key="6">
    <source>
        <dbReference type="ARBA" id="ARBA00023136"/>
    </source>
</evidence>
<dbReference type="Gene3D" id="1.20.1250.20">
    <property type="entry name" value="MFS general substrate transporter like domains"/>
    <property type="match status" value="1"/>
</dbReference>
<feature type="domain" description="Major facilitator superfamily (MFS) profile" evidence="8">
    <location>
        <begin position="58"/>
        <end position="574"/>
    </location>
</feature>
<comment type="caution">
    <text evidence="9">The sequence shown here is derived from an EMBL/GenBank/DDBJ whole genome shotgun (WGS) entry which is preliminary data.</text>
</comment>
<dbReference type="SUPFAM" id="SSF103473">
    <property type="entry name" value="MFS general substrate transporter"/>
    <property type="match status" value="1"/>
</dbReference>
<keyword evidence="5 7" id="KW-1133">Transmembrane helix</keyword>
<feature type="transmembrane region" description="Helical" evidence="7">
    <location>
        <begin position="147"/>
        <end position="170"/>
    </location>
</feature>
<dbReference type="Pfam" id="PF06609">
    <property type="entry name" value="TRI12"/>
    <property type="match status" value="1"/>
</dbReference>
<proteinExistence type="inferred from homology"/>
<feature type="transmembrane region" description="Helical" evidence="7">
    <location>
        <begin position="57"/>
        <end position="83"/>
    </location>
</feature>
<dbReference type="EMBL" id="JAPDRN010000029">
    <property type="protein sequence ID" value="KAJ9636459.1"/>
    <property type="molecule type" value="Genomic_DNA"/>
</dbReference>
<feature type="transmembrane region" description="Helical" evidence="7">
    <location>
        <begin position="256"/>
        <end position="279"/>
    </location>
</feature>
<feature type="transmembrane region" description="Helical" evidence="7">
    <location>
        <begin position="182"/>
        <end position="203"/>
    </location>
</feature>
<evidence type="ECO:0000313" key="9">
    <source>
        <dbReference type="EMBL" id="KAJ9636459.1"/>
    </source>
</evidence>
<evidence type="ECO:0000256" key="3">
    <source>
        <dbReference type="ARBA" id="ARBA00022448"/>
    </source>
</evidence>
<reference evidence="9" key="1">
    <citation type="submission" date="2022-10" db="EMBL/GenBank/DDBJ databases">
        <title>Culturing micro-colonial fungi from biological soil crusts in the Mojave desert and describing Neophaeococcomyces mojavensis, and introducing the new genera and species Taxawa tesnikishii.</title>
        <authorList>
            <person name="Kurbessoian T."/>
            <person name="Stajich J.E."/>
        </authorList>
    </citation>
    <scope>NUCLEOTIDE SEQUENCE</scope>
    <source>
        <strain evidence="9">TK_35</strain>
    </source>
</reference>
<evidence type="ECO:0000256" key="7">
    <source>
        <dbReference type="SAM" id="Phobius"/>
    </source>
</evidence>
<dbReference type="InterPro" id="IPR010573">
    <property type="entry name" value="MFS_Str1/Tri12-like"/>
</dbReference>
<dbReference type="AlphaFoldDB" id="A0AA38Y5R1"/>
<accession>A0AA38Y5R1</accession>
<dbReference type="InterPro" id="IPR020846">
    <property type="entry name" value="MFS_dom"/>
</dbReference>
<evidence type="ECO:0000256" key="4">
    <source>
        <dbReference type="ARBA" id="ARBA00022692"/>
    </source>
</evidence>
<dbReference type="CDD" id="cd06179">
    <property type="entry name" value="MFS_TRI12_like"/>
    <property type="match status" value="1"/>
</dbReference>
<organism evidence="9 10">
    <name type="scientific">Knufia peltigerae</name>
    <dbReference type="NCBI Taxonomy" id="1002370"/>
    <lineage>
        <taxon>Eukaryota</taxon>
        <taxon>Fungi</taxon>
        <taxon>Dikarya</taxon>
        <taxon>Ascomycota</taxon>
        <taxon>Pezizomycotina</taxon>
        <taxon>Eurotiomycetes</taxon>
        <taxon>Chaetothyriomycetidae</taxon>
        <taxon>Chaetothyriales</taxon>
        <taxon>Trichomeriaceae</taxon>
        <taxon>Knufia</taxon>
    </lineage>
</organism>
<dbReference type="GO" id="GO:0005886">
    <property type="term" value="C:plasma membrane"/>
    <property type="evidence" value="ECO:0007669"/>
    <property type="project" value="TreeGrafter"/>
</dbReference>
<dbReference type="PROSITE" id="PS50850">
    <property type="entry name" value="MFS"/>
    <property type="match status" value="1"/>
</dbReference>
<gene>
    <name evidence="9" type="ORF">H2204_005292</name>
</gene>
<dbReference type="PANTHER" id="PTHR23501">
    <property type="entry name" value="MAJOR FACILITATOR SUPERFAMILY"/>
    <property type="match status" value="1"/>
</dbReference>
<evidence type="ECO:0000313" key="10">
    <source>
        <dbReference type="Proteomes" id="UP001172681"/>
    </source>
</evidence>
<protein>
    <recommendedName>
        <fullName evidence="8">Major facilitator superfamily (MFS) profile domain-containing protein</fullName>
    </recommendedName>
</protein>
<evidence type="ECO:0000256" key="5">
    <source>
        <dbReference type="ARBA" id="ARBA00022989"/>
    </source>
</evidence>
<feature type="transmembrane region" description="Helical" evidence="7">
    <location>
        <begin position="95"/>
        <end position="112"/>
    </location>
</feature>
<sequence length="608" mass="65269">MAVITSCTDRIHIPEETTVLSQAQRKDKPLVVDRDDQDAAALQDNFDVAERLPTQTILAVAFLILSFVAPLACTFILPAAVLVQIGSSLGDVSHVTWIVGGWSISSSVAFCVAGRLSDIFGRRWTILSGQLVNLVGCIVAATAPSTLIVVAGTTIAGWGTGVIFVAYAGISELVPNKWRGLALGLTEVVAIVPWAAASVLIGTLLNTHTAAGWRWIFYIGVIYDSISLVGTALFYFPPSRPLQDHQKRRWQQIKEVDYIGIVLYTGGLTAFLIGLTWGGTPGNSWASASTITPIVVGFGGLCACFVYDFHVAHEPLFPWSLFRQFREFSLLLVVIFVAGMVFVSMSAILPQATLYIFTSNQIEIGIMSLPNGFGLLFFGGICTAISGKIGHLRLQVVFYLLLWVLFVALYSVAVPNHRGMWMAFQFFGNGPFTAVTVLCYLIAGLNIPLRYLGIASGLIGTFRTAGGSVGNAMFSSILNNIVTEHLAKNIAEAGLANGLPLSSVSDLVTGTINNALGVPDSFMNVTGSTPAIESAAAMALRDVYAYAFKRVFWAATPFGVIAAIASCFLKDPSRYLTNHTAVHMDRKAIGRIRAHAASNKVSVESEKV</sequence>
<feature type="transmembrane region" description="Helical" evidence="7">
    <location>
        <begin position="285"/>
        <end position="307"/>
    </location>
</feature>
<feature type="transmembrane region" description="Helical" evidence="7">
    <location>
        <begin position="420"/>
        <end position="443"/>
    </location>
</feature>
<keyword evidence="6 7" id="KW-0472">Membrane</keyword>
<name>A0AA38Y5R1_9EURO</name>
<dbReference type="PANTHER" id="PTHR23501:SF102">
    <property type="entry name" value="DRUG TRANSPORTER, PUTATIVE (AFU_ORTHOLOGUE AFUA_3G08530)-RELATED"/>
    <property type="match status" value="1"/>
</dbReference>
<dbReference type="InterPro" id="IPR036259">
    <property type="entry name" value="MFS_trans_sf"/>
</dbReference>
<dbReference type="GO" id="GO:0022857">
    <property type="term" value="F:transmembrane transporter activity"/>
    <property type="evidence" value="ECO:0007669"/>
    <property type="project" value="InterPro"/>
</dbReference>
<keyword evidence="10" id="KW-1185">Reference proteome</keyword>
<keyword evidence="4 7" id="KW-0812">Transmembrane</keyword>
<feature type="transmembrane region" description="Helical" evidence="7">
    <location>
        <begin position="215"/>
        <end position="236"/>
    </location>
</feature>
<dbReference type="PROSITE" id="PS00216">
    <property type="entry name" value="SUGAR_TRANSPORT_1"/>
    <property type="match status" value="1"/>
</dbReference>
<feature type="transmembrane region" description="Helical" evidence="7">
    <location>
        <begin position="369"/>
        <end position="389"/>
    </location>
</feature>